<comment type="similarity">
    <text evidence="1 6">Belongs to the ATG17 family.</text>
</comment>
<dbReference type="GO" id="GO:1990316">
    <property type="term" value="C:Atg1/ULK1 kinase complex"/>
    <property type="evidence" value="ECO:0007669"/>
    <property type="project" value="TreeGrafter"/>
</dbReference>
<gene>
    <name evidence="9" type="ORF">K435DRAFT_748177</name>
</gene>
<feature type="compositionally biased region" description="Polar residues" evidence="7">
    <location>
        <begin position="115"/>
        <end position="127"/>
    </location>
</feature>
<keyword evidence="4 6" id="KW-0072">Autophagy</keyword>
<protein>
    <recommendedName>
        <fullName evidence="2 6">Autophagy-related protein 17</fullName>
    </recommendedName>
</protein>
<comment type="function">
    <text evidence="6">Autophagy-specific protein that functions in response to autophagy-inducing signals as a scaffold to recruit other ATG proteins to organize preautophagosomal structure (PAS) formation. Modulates the timing and magnitude of the autophagy response, such as the size of the sequestering vesicles. Plays particularly a role in pexophagy and nucleophagy.</text>
</comment>
<name>A0A4S8MKH1_DENBC</name>
<dbReference type="GO" id="GO:0034727">
    <property type="term" value="P:piecemeal microautophagy of the nucleus"/>
    <property type="evidence" value="ECO:0007669"/>
    <property type="project" value="TreeGrafter"/>
</dbReference>
<keyword evidence="10" id="KW-1185">Reference proteome</keyword>
<evidence type="ECO:0000256" key="1">
    <source>
        <dbReference type="ARBA" id="ARBA00006259"/>
    </source>
</evidence>
<dbReference type="GO" id="GO:0000422">
    <property type="term" value="P:autophagy of mitochondrion"/>
    <property type="evidence" value="ECO:0007669"/>
    <property type="project" value="TreeGrafter"/>
</dbReference>
<comment type="subcellular location">
    <subcellularLocation>
        <location evidence="6">Cytoplasm</location>
    </subcellularLocation>
    <subcellularLocation>
        <location evidence="6">Preautophagosomal structure membrane</location>
        <topology evidence="6">Peripheral membrane protein</topology>
    </subcellularLocation>
</comment>
<feature type="region of interest" description="Disordered" evidence="7">
    <location>
        <begin position="109"/>
        <end position="161"/>
    </location>
</feature>
<evidence type="ECO:0000256" key="2">
    <source>
        <dbReference type="ARBA" id="ARBA00013806"/>
    </source>
</evidence>
<dbReference type="PANTHER" id="PTHR28005">
    <property type="entry name" value="AUTOPHAGY-RELATED PROTEIN 17"/>
    <property type="match status" value="1"/>
</dbReference>
<sequence length="478" mass="54176">MTDEQEQPHLVSLVLQSKKALQHGEQLCSQANNLSTASSQVAVDVLVLDAKVRWITDNVLEQLKLAASVAKSIEEKRVRLSGRVQEWDNLRSKRTTELDVILEELGSQRVPPDFHQTSADSSLFGSQHSEDEDKAPNVELTRQSPSDTVLPRRPSKRQDERRNWKTLRDFVDDQAIEDILQSMEDDRTSAEDIMNRSCDFPETLNNAIANIRDSLPDIPPVPSIEQLLTSQDTLIVSMAGHLESLAAHYDQMAGALRDSESGEAFNEEDIQQMNRDTAELPSIMSELEESLGQIDATHAVLSSTRETDRKHLEQLSRTLDDLEELGDIMGEMLQVQESVEAECDERLGELEEHLQTIQSLHERFVSYQASFRKLVLEIARRKQYKEAAESIVRGMMAELEARTEEERRVREHFNKEHGAHLPEDICLCIRNAPTKWEVVPQINEELEVLPELSQDFIAQAKTQLERVSAGQVNGVKSM</sequence>
<dbReference type="GO" id="GO:0000045">
    <property type="term" value="P:autophagosome assembly"/>
    <property type="evidence" value="ECO:0007669"/>
    <property type="project" value="TreeGrafter"/>
</dbReference>
<dbReference type="GO" id="GO:0034045">
    <property type="term" value="C:phagophore assembly site membrane"/>
    <property type="evidence" value="ECO:0007669"/>
    <property type="project" value="UniProtKB-SubCell"/>
</dbReference>
<dbReference type="AlphaFoldDB" id="A0A4S8MKH1"/>
<reference evidence="9 10" key="1">
    <citation type="journal article" date="2019" name="Nat. Ecol. Evol.">
        <title>Megaphylogeny resolves global patterns of mushroom evolution.</title>
        <authorList>
            <person name="Varga T."/>
            <person name="Krizsan K."/>
            <person name="Foldi C."/>
            <person name="Dima B."/>
            <person name="Sanchez-Garcia M."/>
            <person name="Sanchez-Ramirez S."/>
            <person name="Szollosi G.J."/>
            <person name="Szarkandi J.G."/>
            <person name="Papp V."/>
            <person name="Albert L."/>
            <person name="Andreopoulos W."/>
            <person name="Angelini C."/>
            <person name="Antonin V."/>
            <person name="Barry K.W."/>
            <person name="Bougher N.L."/>
            <person name="Buchanan P."/>
            <person name="Buyck B."/>
            <person name="Bense V."/>
            <person name="Catcheside P."/>
            <person name="Chovatia M."/>
            <person name="Cooper J."/>
            <person name="Damon W."/>
            <person name="Desjardin D."/>
            <person name="Finy P."/>
            <person name="Geml J."/>
            <person name="Haridas S."/>
            <person name="Hughes K."/>
            <person name="Justo A."/>
            <person name="Karasinski D."/>
            <person name="Kautmanova I."/>
            <person name="Kiss B."/>
            <person name="Kocsube S."/>
            <person name="Kotiranta H."/>
            <person name="LaButti K.M."/>
            <person name="Lechner B.E."/>
            <person name="Liimatainen K."/>
            <person name="Lipzen A."/>
            <person name="Lukacs Z."/>
            <person name="Mihaltcheva S."/>
            <person name="Morgado L.N."/>
            <person name="Niskanen T."/>
            <person name="Noordeloos M.E."/>
            <person name="Ohm R.A."/>
            <person name="Ortiz-Santana B."/>
            <person name="Ovrebo C."/>
            <person name="Racz N."/>
            <person name="Riley R."/>
            <person name="Savchenko A."/>
            <person name="Shiryaev A."/>
            <person name="Soop K."/>
            <person name="Spirin V."/>
            <person name="Szebenyi C."/>
            <person name="Tomsovsky M."/>
            <person name="Tulloss R.E."/>
            <person name="Uehling J."/>
            <person name="Grigoriev I.V."/>
            <person name="Vagvolgyi C."/>
            <person name="Papp T."/>
            <person name="Martin F.M."/>
            <person name="Miettinen O."/>
            <person name="Hibbett D.S."/>
            <person name="Nagy L.G."/>
        </authorList>
    </citation>
    <scope>NUCLEOTIDE SEQUENCE [LARGE SCALE GENOMIC DNA]</scope>
    <source>
        <strain evidence="9 10">CBS 962.96</strain>
    </source>
</reference>
<evidence type="ECO:0000313" key="10">
    <source>
        <dbReference type="Proteomes" id="UP000297245"/>
    </source>
</evidence>
<keyword evidence="5" id="KW-0472">Membrane</keyword>
<dbReference type="OrthoDB" id="1937984at2759"/>
<evidence type="ECO:0000256" key="7">
    <source>
        <dbReference type="SAM" id="MobiDB-lite"/>
    </source>
</evidence>
<proteinExistence type="inferred from homology"/>
<feature type="domain" description="Autophagy protein ATG17-like" evidence="8">
    <location>
        <begin position="21"/>
        <end position="420"/>
    </location>
</feature>
<dbReference type="GO" id="GO:0030295">
    <property type="term" value="F:protein kinase activator activity"/>
    <property type="evidence" value="ECO:0007669"/>
    <property type="project" value="TreeGrafter"/>
</dbReference>
<dbReference type="GO" id="GO:0060090">
    <property type="term" value="F:molecular adaptor activity"/>
    <property type="evidence" value="ECO:0007669"/>
    <property type="project" value="TreeGrafter"/>
</dbReference>
<dbReference type="InterPro" id="IPR007240">
    <property type="entry name" value="Atg17"/>
</dbReference>
<evidence type="ECO:0000259" key="8">
    <source>
        <dbReference type="Pfam" id="PF04108"/>
    </source>
</evidence>
<evidence type="ECO:0000256" key="6">
    <source>
        <dbReference type="RuleBase" id="RU368080"/>
    </source>
</evidence>
<dbReference type="Pfam" id="PF04108">
    <property type="entry name" value="ATG17_like"/>
    <property type="match status" value="1"/>
</dbReference>
<dbReference type="PANTHER" id="PTHR28005:SF1">
    <property type="entry name" value="AUTOPHAGY-RELATED PROTEIN 17"/>
    <property type="match status" value="1"/>
</dbReference>
<evidence type="ECO:0000313" key="9">
    <source>
        <dbReference type="EMBL" id="THV03192.1"/>
    </source>
</evidence>
<evidence type="ECO:0000256" key="4">
    <source>
        <dbReference type="ARBA" id="ARBA00023006"/>
    </source>
</evidence>
<dbReference type="EMBL" id="ML179069">
    <property type="protein sequence ID" value="THV03192.1"/>
    <property type="molecule type" value="Genomic_DNA"/>
</dbReference>
<dbReference type="Proteomes" id="UP000297245">
    <property type="component" value="Unassembled WGS sequence"/>
</dbReference>
<evidence type="ECO:0000256" key="5">
    <source>
        <dbReference type="ARBA" id="ARBA00023136"/>
    </source>
</evidence>
<accession>A0A4S8MKH1</accession>
<dbReference type="InterPro" id="IPR045326">
    <property type="entry name" value="ATG17-like_dom"/>
</dbReference>
<organism evidence="9 10">
    <name type="scientific">Dendrothele bispora (strain CBS 962.96)</name>
    <dbReference type="NCBI Taxonomy" id="1314807"/>
    <lineage>
        <taxon>Eukaryota</taxon>
        <taxon>Fungi</taxon>
        <taxon>Dikarya</taxon>
        <taxon>Basidiomycota</taxon>
        <taxon>Agaricomycotina</taxon>
        <taxon>Agaricomycetes</taxon>
        <taxon>Agaricomycetidae</taxon>
        <taxon>Agaricales</taxon>
        <taxon>Agaricales incertae sedis</taxon>
        <taxon>Dendrothele</taxon>
    </lineage>
</organism>
<keyword evidence="3 6" id="KW-0963">Cytoplasm</keyword>
<evidence type="ECO:0000256" key="3">
    <source>
        <dbReference type="ARBA" id="ARBA00022490"/>
    </source>
</evidence>